<feature type="binding site" evidence="9">
    <location>
        <position position="141"/>
    </location>
    <ligand>
        <name>Zn(2+)</name>
        <dbReference type="ChEBI" id="CHEBI:29105"/>
        <note>catalytic</note>
    </ligand>
</feature>
<comment type="similarity">
    <text evidence="1 9">Belongs to the endoribonuclease YbeY family.</text>
</comment>
<dbReference type="Pfam" id="PF02130">
    <property type="entry name" value="YbeY"/>
    <property type="match status" value="1"/>
</dbReference>
<sequence>MTLNLSEECTNEFEFDCKEVAFQVMNAVLDSENCPYEATVDLTLTTDSEIHEINLQQRGIDRATDVLSFPMTQFPVPGEFDFLEEEGMDSFDPDSGELMLGDIVISVDHVNAQAAEYGHSQLREFAFLVAHSMYHLIGYDHMTEPEAKIMEQKQKDILNLLHINRD</sequence>
<keyword evidence="3 9" id="KW-0698">rRNA processing</keyword>
<dbReference type="RefSeq" id="WP_262653120.1">
    <property type="nucleotide sequence ID" value="NZ_JAOQKE010000001.1"/>
</dbReference>
<dbReference type="Gene3D" id="3.40.390.30">
    <property type="entry name" value="Metalloproteases ('zincins'), catalytic domain"/>
    <property type="match status" value="1"/>
</dbReference>
<dbReference type="InterPro" id="IPR002036">
    <property type="entry name" value="YbeY"/>
</dbReference>
<dbReference type="EC" id="3.1.-.-" evidence="9"/>
<dbReference type="InterPro" id="IPR020549">
    <property type="entry name" value="YbeY_CS"/>
</dbReference>
<dbReference type="NCBIfam" id="TIGR00043">
    <property type="entry name" value="rRNA maturation RNase YbeY"/>
    <property type="match status" value="1"/>
</dbReference>
<comment type="function">
    <text evidence="9">Single strand-specific metallo-endoribonuclease involved in late-stage 70S ribosome quality control and in maturation of the 3' terminus of the 16S rRNA.</text>
</comment>
<comment type="cofactor">
    <cofactor evidence="9">
        <name>Zn(2+)</name>
        <dbReference type="ChEBI" id="CHEBI:29105"/>
    </cofactor>
    <text evidence="9">Binds 1 zinc ion.</text>
</comment>
<dbReference type="EMBL" id="JAOQKE010000001">
    <property type="protein sequence ID" value="MCU6723938.1"/>
    <property type="molecule type" value="Genomic_DNA"/>
</dbReference>
<gene>
    <name evidence="9 10" type="primary">ybeY</name>
    <name evidence="10" type="ORF">OCV47_00975</name>
</gene>
<evidence type="ECO:0000256" key="4">
    <source>
        <dbReference type="ARBA" id="ARBA00022722"/>
    </source>
</evidence>
<dbReference type="SUPFAM" id="SSF55486">
    <property type="entry name" value="Metalloproteases ('zincins'), catalytic domain"/>
    <property type="match status" value="1"/>
</dbReference>
<evidence type="ECO:0000256" key="6">
    <source>
        <dbReference type="ARBA" id="ARBA00022759"/>
    </source>
</evidence>
<evidence type="ECO:0000256" key="3">
    <source>
        <dbReference type="ARBA" id="ARBA00022552"/>
    </source>
</evidence>
<evidence type="ECO:0000256" key="2">
    <source>
        <dbReference type="ARBA" id="ARBA00022517"/>
    </source>
</evidence>
<keyword evidence="8 9" id="KW-0862">Zinc</keyword>
<accession>A0ABT2SHJ6</accession>
<evidence type="ECO:0000313" key="10">
    <source>
        <dbReference type="EMBL" id="MCU6723938.1"/>
    </source>
</evidence>
<protein>
    <recommendedName>
        <fullName evidence="9">Endoribonuclease YbeY</fullName>
        <ecNumber evidence="9">3.1.-.-</ecNumber>
    </recommendedName>
</protein>
<reference evidence="10 11" key="1">
    <citation type="journal article" date="2021" name="ISME Commun">
        <title>Automated analysis of genomic sequences facilitates high-throughput and comprehensive description of bacteria.</title>
        <authorList>
            <person name="Hitch T.C.A."/>
        </authorList>
    </citation>
    <scope>NUCLEOTIDE SEQUENCE [LARGE SCALE GENOMIC DNA]</scope>
    <source>
        <strain evidence="10 11">Sanger_29</strain>
    </source>
</reference>
<comment type="caution">
    <text evidence="10">The sequence shown here is derived from an EMBL/GenBank/DDBJ whole genome shotgun (WGS) entry which is preliminary data.</text>
</comment>
<name>A0ABT2SHJ6_9FIRM</name>
<organism evidence="10 11">
    <name type="scientific">Muricoprocola aceti</name>
    <dbReference type="NCBI Taxonomy" id="2981772"/>
    <lineage>
        <taxon>Bacteria</taxon>
        <taxon>Bacillati</taxon>
        <taxon>Bacillota</taxon>
        <taxon>Clostridia</taxon>
        <taxon>Lachnospirales</taxon>
        <taxon>Lachnospiraceae</taxon>
        <taxon>Muricoprocola</taxon>
    </lineage>
</organism>
<keyword evidence="9" id="KW-0963">Cytoplasm</keyword>
<comment type="subcellular location">
    <subcellularLocation>
        <location evidence="9">Cytoplasm</location>
    </subcellularLocation>
</comment>
<proteinExistence type="inferred from homology"/>
<evidence type="ECO:0000256" key="7">
    <source>
        <dbReference type="ARBA" id="ARBA00022801"/>
    </source>
</evidence>
<dbReference type="PANTHER" id="PTHR46986:SF1">
    <property type="entry name" value="ENDORIBONUCLEASE YBEY, CHLOROPLASTIC"/>
    <property type="match status" value="1"/>
</dbReference>
<evidence type="ECO:0000313" key="11">
    <source>
        <dbReference type="Proteomes" id="UP001652338"/>
    </source>
</evidence>
<feature type="binding site" evidence="9">
    <location>
        <position position="131"/>
    </location>
    <ligand>
        <name>Zn(2+)</name>
        <dbReference type="ChEBI" id="CHEBI:29105"/>
        <note>catalytic</note>
    </ligand>
</feature>
<dbReference type="Proteomes" id="UP001652338">
    <property type="component" value="Unassembled WGS sequence"/>
</dbReference>
<dbReference type="PANTHER" id="PTHR46986">
    <property type="entry name" value="ENDORIBONUCLEASE YBEY, CHLOROPLASTIC"/>
    <property type="match status" value="1"/>
</dbReference>
<evidence type="ECO:0000256" key="8">
    <source>
        <dbReference type="ARBA" id="ARBA00022833"/>
    </source>
</evidence>
<keyword evidence="2 9" id="KW-0690">Ribosome biogenesis</keyword>
<feature type="binding site" evidence="9">
    <location>
        <position position="135"/>
    </location>
    <ligand>
        <name>Zn(2+)</name>
        <dbReference type="ChEBI" id="CHEBI:29105"/>
        <note>catalytic</note>
    </ligand>
</feature>
<keyword evidence="7 9" id="KW-0378">Hydrolase</keyword>
<evidence type="ECO:0000256" key="9">
    <source>
        <dbReference type="HAMAP-Rule" id="MF_00009"/>
    </source>
</evidence>
<evidence type="ECO:0000256" key="5">
    <source>
        <dbReference type="ARBA" id="ARBA00022723"/>
    </source>
</evidence>
<evidence type="ECO:0000256" key="1">
    <source>
        <dbReference type="ARBA" id="ARBA00010875"/>
    </source>
</evidence>
<dbReference type="PROSITE" id="PS01306">
    <property type="entry name" value="UPF0054"/>
    <property type="match status" value="1"/>
</dbReference>
<keyword evidence="4 9" id="KW-0540">Nuclease</keyword>
<dbReference type="InterPro" id="IPR023091">
    <property type="entry name" value="MetalPrtase_cat_dom_sf_prd"/>
</dbReference>
<keyword evidence="5 9" id="KW-0479">Metal-binding</keyword>
<keyword evidence="6 9" id="KW-0255">Endonuclease</keyword>
<dbReference type="HAMAP" id="MF_00009">
    <property type="entry name" value="Endoribonucl_YbeY"/>
    <property type="match status" value="1"/>
</dbReference>
<keyword evidence="11" id="KW-1185">Reference proteome</keyword>